<sequence length="186" mass="20951">MSQVHIVHANPDFTHPDWLPLVFCGLHELNEGDRHLFKAATVNEQAESASDSLRPRCTVVAITFLPPAPLLDRSKPGKFLLAQKSLAGVPSDVRNQLIRIVAHIRRARLLYVKPRPAGSSLQSSPLILPPATPTREALSPLEAELYDCEISIIWYSWRKIERRLVKRGFDVQGACWGYQRRAGRQT</sequence>
<keyword evidence="2" id="KW-1185">Reference proteome</keyword>
<name>A0A5C3PC70_9APHY</name>
<proteinExistence type="predicted"/>
<dbReference type="AlphaFoldDB" id="A0A5C3PC70"/>
<dbReference type="EMBL" id="ML211162">
    <property type="protein sequence ID" value="TFK87236.1"/>
    <property type="molecule type" value="Genomic_DNA"/>
</dbReference>
<accession>A0A5C3PC70</accession>
<organism evidence="1 2">
    <name type="scientific">Polyporus arcularius HHB13444</name>
    <dbReference type="NCBI Taxonomy" id="1314778"/>
    <lineage>
        <taxon>Eukaryota</taxon>
        <taxon>Fungi</taxon>
        <taxon>Dikarya</taxon>
        <taxon>Basidiomycota</taxon>
        <taxon>Agaricomycotina</taxon>
        <taxon>Agaricomycetes</taxon>
        <taxon>Polyporales</taxon>
        <taxon>Polyporaceae</taxon>
        <taxon>Polyporus</taxon>
    </lineage>
</organism>
<dbReference type="Proteomes" id="UP000308197">
    <property type="component" value="Unassembled WGS sequence"/>
</dbReference>
<reference evidence="1 2" key="1">
    <citation type="journal article" date="2019" name="Nat. Ecol. Evol.">
        <title>Megaphylogeny resolves global patterns of mushroom evolution.</title>
        <authorList>
            <person name="Varga T."/>
            <person name="Krizsan K."/>
            <person name="Foldi C."/>
            <person name="Dima B."/>
            <person name="Sanchez-Garcia M."/>
            <person name="Sanchez-Ramirez S."/>
            <person name="Szollosi G.J."/>
            <person name="Szarkandi J.G."/>
            <person name="Papp V."/>
            <person name="Albert L."/>
            <person name="Andreopoulos W."/>
            <person name="Angelini C."/>
            <person name="Antonin V."/>
            <person name="Barry K.W."/>
            <person name="Bougher N.L."/>
            <person name="Buchanan P."/>
            <person name="Buyck B."/>
            <person name="Bense V."/>
            <person name="Catcheside P."/>
            <person name="Chovatia M."/>
            <person name="Cooper J."/>
            <person name="Damon W."/>
            <person name="Desjardin D."/>
            <person name="Finy P."/>
            <person name="Geml J."/>
            <person name="Haridas S."/>
            <person name="Hughes K."/>
            <person name="Justo A."/>
            <person name="Karasinski D."/>
            <person name="Kautmanova I."/>
            <person name="Kiss B."/>
            <person name="Kocsube S."/>
            <person name="Kotiranta H."/>
            <person name="LaButti K.M."/>
            <person name="Lechner B.E."/>
            <person name="Liimatainen K."/>
            <person name="Lipzen A."/>
            <person name="Lukacs Z."/>
            <person name="Mihaltcheva S."/>
            <person name="Morgado L.N."/>
            <person name="Niskanen T."/>
            <person name="Noordeloos M.E."/>
            <person name="Ohm R.A."/>
            <person name="Ortiz-Santana B."/>
            <person name="Ovrebo C."/>
            <person name="Racz N."/>
            <person name="Riley R."/>
            <person name="Savchenko A."/>
            <person name="Shiryaev A."/>
            <person name="Soop K."/>
            <person name="Spirin V."/>
            <person name="Szebenyi C."/>
            <person name="Tomsovsky M."/>
            <person name="Tulloss R.E."/>
            <person name="Uehling J."/>
            <person name="Grigoriev I.V."/>
            <person name="Vagvolgyi C."/>
            <person name="Papp T."/>
            <person name="Martin F.M."/>
            <person name="Miettinen O."/>
            <person name="Hibbett D.S."/>
            <person name="Nagy L.G."/>
        </authorList>
    </citation>
    <scope>NUCLEOTIDE SEQUENCE [LARGE SCALE GENOMIC DNA]</scope>
    <source>
        <strain evidence="1 2">HHB13444</strain>
    </source>
</reference>
<protein>
    <submittedName>
        <fullName evidence="1">Uncharacterized protein</fullName>
    </submittedName>
</protein>
<evidence type="ECO:0000313" key="2">
    <source>
        <dbReference type="Proteomes" id="UP000308197"/>
    </source>
</evidence>
<evidence type="ECO:0000313" key="1">
    <source>
        <dbReference type="EMBL" id="TFK87236.1"/>
    </source>
</evidence>
<dbReference type="InParanoid" id="A0A5C3PC70"/>
<gene>
    <name evidence="1" type="ORF">K466DRAFT_122903</name>
</gene>